<dbReference type="Proteomes" id="UP000008229">
    <property type="component" value="Chromosome"/>
</dbReference>
<dbReference type="InterPro" id="IPR004447">
    <property type="entry name" value="Peptidase_S41A"/>
</dbReference>
<dbReference type="SUPFAM" id="SSF50156">
    <property type="entry name" value="PDZ domain-like"/>
    <property type="match status" value="1"/>
</dbReference>
<reference evidence="9 10" key="1">
    <citation type="journal article" date="2010" name="Stand. Genomic Sci.">
        <title>Complete genome sequence of Conexibacter woesei type strain (ID131577).</title>
        <authorList>
            <person name="Pukall R."/>
            <person name="Lapidus A."/>
            <person name="Glavina Del Rio T."/>
            <person name="Copeland A."/>
            <person name="Tice H."/>
            <person name="Cheng J.-F."/>
            <person name="Lucas S."/>
            <person name="Chen F."/>
            <person name="Nolan M."/>
            <person name="Bruce D."/>
            <person name="Goodwin L."/>
            <person name="Pitluck S."/>
            <person name="Mavromatis K."/>
            <person name="Ivanova N."/>
            <person name="Ovchinnikova G."/>
            <person name="Pati A."/>
            <person name="Chen A."/>
            <person name="Palaniappan K."/>
            <person name="Land M."/>
            <person name="Hauser L."/>
            <person name="Chang Y.-J."/>
            <person name="Jeffries C.D."/>
            <person name="Chain P."/>
            <person name="Meincke L."/>
            <person name="Sims D."/>
            <person name="Brettin T."/>
            <person name="Detter J.C."/>
            <person name="Rohde M."/>
            <person name="Goeker M."/>
            <person name="Bristow J."/>
            <person name="Eisen J.A."/>
            <person name="Markowitz V."/>
            <person name="Kyrpides N.C."/>
            <person name="Klenk H.-P."/>
            <person name="Hugenholtz P."/>
        </authorList>
    </citation>
    <scope>NUCLEOTIDE SEQUENCE [LARGE SCALE GENOMIC DNA]</scope>
    <source>
        <strain evidence="10">DSM 14684 / CIP 108061 / JCM 11494 / NBRC 100937 / ID131577</strain>
    </source>
</reference>
<dbReference type="GO" id="GO:0004252">
    <property type="term" value="F:serine-type endopeptidase activity"/>
    <property type="evidence" value="ECO:0007669"/>
    <property type="project" value="UniProtKB-EC"/>
</dbReference>
<keyword evidence="7" id="KW-0812">Transmembrane</keyword>
<dbReference type="Gene3D" id="3.90.226.10">
    <property type="entry name" value="2-enoyl-CoA Hydratase, Chain A, domain 1"/>
    <property type="match status" value="1"/>
</dbReference>
<dbReference type="HOGENOM" id="CLU_017295_3_2_11"/>
<dbReference type="InterPro" id="IPR001478">
    <property type="entry name" value="PDZ"/>
</dbReference>
<evidence type="ECO:0000256" key="7">
    <source>
        <dbReference type="SAM" id="Phobius"/>
    </source>
</evidence>
<feature type="transmembrane region" description="Helical" evidence="7">
    <location>
        <begin position="12"/>
        <end position="31"/>
    </location>
</feature>
<gene>
    <name evidence="9" type="ordered locus">Cwoe_4584</name>
</gene>
<dbReference type="Gene3D" id="3.30.750.44">
    <property type="match status" value="1"/>
</dbReference>
<sequence precursor="true">MVPRRASRIPLVLAGALIAVVMLGVGIYLGGHASNLPDPIRSALVDDDESQLMQQAIDTISDAYYRPVSRDELVNKSVEGAVNSLDDQFSHYFDPRTYERFQHATNPRFSGIGVTVQGTPRGLRVAHVIDDTPAAKAGLRDGDMIVAVGRSTLAGHPASYGISLVKGEPGTTVELTIERDGRRRVQTIERAEIVEPVVEGRMVQTRAGRFGVVVFTSFTSNSSAQVRAAVDRLLARGARGIVLDLRGNGGGLLNEAVDTASIFIPDGTIVSTDGRARERHVYTATGGAIRSSVPVVVLVDRNTASSSEIVTGALQDRRRAEVVGTRTYGKGVFQEIRELPNGGALDITVGQYFLPSGKNIGGRGVREGDGIQPDVQARDDPDTRRDEGLDAALRALATESR</sequence>
<evidence type="ECO:0000256" key="6">
    <source>
        <dbReference type="SAM" id="MobiDB-lite"/>
    </source>
</evidence>
<evidence type="ECO:0000259" key="8">
    <source>
        <dbReference type="PROSITE" id="PS50106"/>
    </source>
</evidence>
<feature type="domain" description="PDZ" evidence="8">
    <location>
        <begin position="112"/>
        <end position="155"/>
    </location>
</feature>
<proteinExistence type="inferred from homology"/>
<name>D3F902_CONWI</name>
<feature type="compositionally biased region" description="Basic and acidic residues" evidence="6">
    <location>
        <begin position="376"/>
        <end position="386"/>
    </location>
</feature>
<dbReference type="PANTHER" id="PTHR32060">
    <property type="entry name" value="TAIL-SPECIFIC PROTEASE"/>
    <property type="match status" value="1"/>
</dbReference>
<dbReference type="GO" id="GO:0007165">
    <property type="term" value="P:signal transduction"/>
    <property type="evidence" value="ECO:0007669"/>
    <property type="project" value="TreeGrafter"/>
</dbReference>
<dbReference type="KEGG" id="cwo:Cwoe_4584"/>
<dbReference type="Pfam" id="PF13180">
    <property type="entry name" value="PDZ_2"/>
    <property type="match status" value="1"/>
</dbReference>
<evidence type="ECO:0000256" key="4">
    <source>
        <dbReference type="ARBA" id="ARBA00022825"/>
    </source>
</evidence>
<keyword evidence="10" id="KW-1185">Reference proteome</keyword>
<dbReference type="SMART" id="SM00245">
    <property type="entry name" value="TSPc"/>
    <property type="match status" value="1"/>
</dbReference>
<reference evidence="10" key="2">
    <citation type="submission" date="2010-01" db="EMBL/GenBank/DDBJ databases">
        <title>The complete genome of Conexibacter woesei DSM 14684.</title>
        <authorList>
            <consortium name="US DOE Joint Genome Institute (JGI-PGF)"/>
            <person name="Lucas S."/>
            <person name="Copeland A."/>
            <person name="Lapidus A."/>
            <person name="Glavina del Rio T."/>
            <person name="Dalin E."/>
            <person name="Tice H."/>
            <person name="Bruce D."/>
            <person name="Goodwin L."/>
            <person name="Pitluck S."/>
            <person name="Kyrpides N."/>
            <person name="Mavromatis K."/>
            <person name="Ivanova N."/>
            <person name="Mikhailova N."/>
            <person name="Chertkov O."/>
            <person name="Brettin T."/>
            <person name="Detter J.C."/>
            <person name="Han C."/>
            <person name="Larimer F."/>
            <person name="Land M."/>
            <person name="Hauser L."/>
            <person name="Markowitz V."/>
            <person name="Cheng J.-F."/>
            <person name="Hugenholtz P."/>
            <person name="Woyke T."/>
            <person name="Wu D."/>
            <person name="Pukall R."/>
            <person name="Steenblock K."/>
            <person name="Schneider S."/>
            <person name="Klenk H.-P."/>
            <person name="Eisen J.A."/>
        </authorList>
    </citation>
    <scope>NUCLEOTIDE SEQUENCE [LARGE SCALE GENOMIC DNA]</scope>
    <source>
        <strain evidence="10">DSM 14684 / CIP 108061 / JCM 11494 / NBRC 100937 / ID131577</strain>
    </source>
</reference>
<evidence type="ECO:0000256" key="3">
    <source>
        <dbReference type="ARBA" id="ARBA00022801"/>
    </source>
</evidence>
<protein>
    <submittedName>
        <fullName evidence="9">Carboxyl-terminal protease</fullName>
        <ecNumber evidence="9">3.4.21.102</ecNumber>
    </submittedName>
</protein>
<comment type="similarity">
    <text evidence="1 5">Belongs to the peptidase S41A family.</text>
</comment>
<keyword evidence="7" id="KW-0472">Membrane</keyword>
<dbReference type="STRING" id="469383.Cwoe_4584"/>
<dbReference type="GO" id="GO:0030288">
    <property type="term" value="C:outer membrane-bounded periplasmic space"/>
    <property type="evidence" value="ECO:0007669"/>
    <property type="project" value="TreeGrafter"/>
</dbReference>
<dbReference type="SMART" id="SM00228">
    <property type="entry name" value="PDZ"/>
    <property type="match status" value="1"/>
</dbReference>
<keyword evidence="3 5" id="KW-0378">Hydrolase</keyword>
<keyword evidence="2 5" id="KW-0645">Protease</keyword>
<organism evidence="9 10">
    <name type="scientific">Conexibacter woesei (strain DSM 14684 / CCUG 47730 / CIP 108061 / JCM 11494 / NBRC 100937 / ID131577)</name>
    <dbReference type="NCBI Taxonomy" id="469383"/>
    <lineage>
        <taxon>Bacteria</taxon>
        <taxon>Bacillati</taxon>
        <taxon>Actinomycetota</taxon>
        <taxon>Thermoleophilia</taxon>
        <taxon>Solirubrobacterales</taxon>
        <taxon>Conexibacteraceae</taxon>
        <taxon>Conexibacter</taxon>
    </lineage>
</organism>
<dbReference type="AlphaFoldDB" id="D3F902"/>
<dbReference type="EC" id="3.4.21.102" evidence="9"/>
<dbReference type="Pfam" id="PF03572">
    <property type="entry name" value="Peptidase_S41"/>
    <property type="match status" value="1"/>
</dbReference>
<evidence type="ECO:0000256" key="5">
    <source>
        <dbReference type="RuleBase" id="RU004404"/>
    </source>
</evidence>
<evidence type="ECO:0000256" key="1">
    <source>
        <dbReference type="ARBA" id="ARBA00009179"/>
    </source>
</evidence>
<dbReference type="InterPro" id="IPR036034">
    <property type="entry name" value="PDZ_sf"/>
</dbReference>
<dbReference type="InterPro" id="IPR005151">
    <property type="entry name" value="Tail-specific_protease"/>
</dbReference>
<keyword evidence="7" id="KW-1133">Transmembrane helix</keyword>
<accession>D3F902</accession>
<evidence type="ECO:0000313" key="9">
    <source>
        <dbReference type="EMBL" id="ADB52997.1"/>
    </source>
</evidence>
<dbReference type="EMBL" id="CP001854">
    <property type="protein sequence ID" value="ADB52997.1"/>
    <property type="molecule type" value="Genomic_DNA"/>
</dbReference>
<dbReference type="InterPro" id="IPR029045">
    <property type="entry name" value="ClpP/crotonase-like_dom_sf"/>
</dbReference>
<evidence type="ECO:0000313" key="10">
    <source>
        <dbReference type="Proteomes" id="UP000008229"/>
    </source>
</evidence>
<dbReference type="NCBIfam" id="TIGR00225">
    <property type="entry name" value="prc"/>
    <property type="match status" value="1"/>
</dbReference>
<dbReference type="InterPro" id="IPR055210">
    <property type="entry name" value="CtpA/B_N"/>
</dbReference>
<dbReference type="CDD" id="cd07560">
    <property type="entry name" value="Peptidase_S41_CPP"/>
    <property type="match status" value="1"/>
</dbReference>
<evidence type="ECO:0000256" key="2">
    <source>
        <dbReference type="ARBA" id="ARBA00022670"/>
    </source>
</evidence>
<dbReference type="PROSITE" id="PS50106">
    <property type="entry name" value="PDZ"/>
    <property type="match status" value="1"/>
</dbReference>
<feature type="region of interest" description="Disordered" evidence="6">
    <location>
        <begin position="361"/>
        <end position="386"/>
    </location>
</feature>
<dbReference type="eggNOG" id="COG0793">
    <property type="taxonomic scope" value="Bacteria"/>
</dbReference>
<keyword evidence="4 5" id="KW-0720">Serine protease</keyword>
<dbReference type="Pfam" id="PF22694">
    <property type="entry name" value="CtpB_N-like"/>
    <property type="match status" value="1"/>
</dbReference>
<dbReference type="SUPFAM" id="SSF52096">
    <property type="entry name" value="ClpP/crotonase"/>
    <property type="match status" value="1"/>
</dbReference>
<dbReference type="PANTHER" id="PTHR32060:SF30">
    <property type="entry name" value="CARBOXY-TERMINAL PROCESSING PROTEASE CTPA"/>
    <property type="match status" value="1"/>
</dbReference>
<dbReference type="GO" id="GO:0006508">
    <property type="term" value="P:proteolysis"/>
    <property type="evidence" value="ECO:0007669"/>
    <property type="project" value="UniProtKB-KW"/>
</dbReference>
<dbReference type="Gene3D" id="2.30.42.10">
    <property type="match status" value="1"/>
</dbReference>